<reference evidence="3 4" key="1">
    <citation type="journal article" date="2014" name="Appl. Environ. Microbiol.">
        <title>Insights into the Microbial Degradation of Rubber and Gutta-Percha by Analysis of the Complete Genome of Nocardia nova SH22a.</title>
        <authorList>
            <person name="Luo Q."/>
            <person name="Hiessl S."/>
            <person name="Poehlein A."/>
            <person name="Daniel R."/>
            <person name="Steinbuchel A."/>
        </authorList>
    </citation>
    <scope>NUCLEOTIDE SEQUENCE [LARGE SCALE GENOMIC DNA]</scope>
    <source>
        <strain evidence="3">SH22a</strain>
    </source>
</reference>
<feature type="transmembrane region" description="Helical" evidence="2">
    <location>
        <begin position="61"/>
        <end position="81"/>
    </location>
</feature>
<dbReference type="AlphaFoldDB" id="W5TD98"/>
<keyword evidence="2" id="KW-0812">Transmembrane</keyword>
<name>W5TD98_9NOCA</name>
<dbReference type="PATRIC" id="fig|1415166.3.peg.406"/>
<dbReference type="HOGENOM" id="CLU_2118513_0_0_11"/>
<dbReference type="EMBL" id="CP006850">
    <property type="protein sequence ID" value="AHH15216.1"/>
    <property type="molecule type" value="Genomic_DNA"/>
</dbReference>
<evidence type="ECO:0000313" key="4">
    <source>
        <dbReference type="Proteomes" id="UP000019150"/>
    </source>
</evidence>
<dbReference type="KEGG" id="nno:NONO_c04030"/>
<gene>
    <name evidence="3" type="ORF">NONO_c04030</name>
</gene>
<feature type="compositionally biased region" description="Gly residues" evidence="1">
    <location>
        <begin position="13"/>
        <end position="25"/>
    </location>
</feature>
<keyword evidence="2" id="KW-0472">Membrane</keyword>
<dbReference type="Proteomes" id="UP000019150">
    <property type="component" value="Chromosome"/>
</dbReference>
<feature type="transmembrane region" description="Helical" evidence="2">
    <location>
        <begin position="87"/>
        <end position="108"/>
    </location>
</feature>
<keyword evidence="4" id="KW-1185">Reference proteome</keyword>
<dbReference type="eggNOG" id="ENOG5033D6D">
    <property type="taxonomic scope" value="Bacteria"/>
</dbReference>
<evidence type="ECO:0000256" key="2">
    <source>
        <dbReference type="SAM" id="Phobius"/>
    </source>
</evidence>
<organism evidence="3 4">
    <name type="scientific">Nocardia nova SH22a</name>
    <dbReference type="NCBI Taxonomy" id="1415166"/>
    <lineage>
        <taxon>Bacteria</taxon>
        <taxon>Bacillati</taxon>
        <taxon>Actinomycetota</taxon>
        <taxon>Actinomycetes</taxon>
        <taxon>Mycobacteriales</taxon>
        <taxon>Nocardiaceae</taxon>
        <taxon>Nocardia</taxon>
    </lineage>
</organism>
<keyword evidence="2" id="KW-1133">Transmembrane helix</keyword>
<evidence type="ECO:0000256" key="1">
    <source>
        <dbReference type="SAM" id="MobiDB-lite"/>
    </source>
</evidence>
<accession>W5TD98</accession>
<feature type="region of interest" description="Disordered" evidence="1">
    <location>
        <begin position="1"/>
        <end position="31"/>
    </location>
</feature>
<proteinExistence type="predicted"/>
<protein>
    <submittedName>
        <fullName evidence="3">Uncharacterized protein</fullName>
    </submittedName>
</protein>
<evidence type="ECO:0000313" key="3">
    <source>
        <dbReference type="EMBL" id="AHH15216.1"/>
    </source>
</evidence>
<sequence>MGESDLGVRHGAGRSGGVGGVGVEGGRCHRDQGRVGDRRALDRGGVLGFVRRPKATFDIPLLATATKTVVFASAAAALWNIGYGTTAVVFVLVLVANLMLIRIGHLAAPVGALQ</sequence>